<dbReference type="GO" id="GO:0002098">
    <property type="term" value="P:tRNA wobble uridine modification"/>
    <property type="evidence" value="ECO:0007669"/>
    <property type="project" value="InterPro"/>
</dbReference>
<name>W7T6E4_9STRA</name>
<reference evidence="7 8" key="1">
    <citation type="journal article" date="2014" name="Mol. Plant">
        <title>Chromosome Scale Genome Assembly and Transcriptome Profiling of Nannochloropsis gaditana in Nitrogen Depletion.</title>
        <authorList>
            <person name="Corteggiani Carpinelli E."/>
            <person name="Telatin A."/>
            <person name="Vitulo N."/>
            <person name="Forcato C."/>
            <person name="D'Angelo M."/>
            <person name="Schiavon R."/>
            <person name="Vezzi A."/>
            <person name="Giacometti G.M."/>
            <person name="Morosinotto T."/>
            <person name="Valle G."/>
        </authorList>
    </citation>
    <scope>NUCLEOTIDE SEQUENCE [LARGE SCALE GENOMIC DNA]</scope>
    <source>
        <strain evidence="7 8">B-31</strain>
    </source>
</reference>
<dbReference type="InterPro" id="IPR047001">
    <property type="entry name" value="MnmG_C_subdom"/>
</dbReference>
<evidence type="ECO:0000256" key="4">
    <source>
        <dbReference type="ARBA" id="ARBA00022827"/>
    </source>
</evidence>
<dbReference type="Gene3D" id="3.50.50.60">
    <property type="entry name" value="FAD/NAD(P)-binding domain"/>
    <property type="match status" value="2"/>
</dbReference>
<dbReference type="FunFam" id="3.50.50.60:FF:000082">
    <property type="entry name" value="protein MTO1 homolog, mitochondrial isoform X1"/>
    <property type="match status" value="1"/>
</dbReference>
<dbReference type="Proteomes" id="UP000019335">
    <property type="component" value="Unassembled WGS sequence"/>
</dbReference>
<proteinExistence type="inferred from homology"/>
<dbReference type="InterPro" id="IPR026904">
    <property type="entry name" value="MnmG_C"/>
</dbReference>
<dbReference type="PRINTS" id="PR00411">
    <property type="entry name" value="PNDRDTASEI"/>
</dbReference>
<accession>W7T6E4</accession>
<dbReference type="InterPro" id="IPR040131">
    <property type="entry name" value="MnmG_N"/>
</dbReference>
<keyword evidence="3" id="KW-0285">Flavoprotein</keyword>
<gene>
    <name evidence="7" type="ORF">Naga_100155g7</name>
</gene>
<feature type="chain" id="PRO_5004900318" evidence="5">
    <location>
        <begin position="24"/>
        <end position="805"/>
    </location>
</feature>
<dbReference type="FunFam" id="3.50.50.60:FF:000002">
    <property type="entry name" value="tRNA uridine 5-carboxymethylaminomethyl modification enzyme MnmG"/>
    <property type="match status" value="1"/>
</dbReference>
<dbReference type="Pfam" id="PF13932">
    <property type="entry name" value="SAM_GIDA_C"/>
    <property type="match status" value="1"/>
</dbReference>
<dbReference type="EMBL" id="AZIL01002136">
    <property type="protein sequence ID" value="EWM22590.1"/>
    <property type="molecule type" value="Genomic_DNA"/>
</dbReference>
<evidence type="ECO:0000259" key="6">
    <source>
        <dbReference type="SMART" id="SM01228"/>
    </source>
</evidence>
<keyword evidence="5" id="KW-0732">Signal</keyword>
<dbReference type="InterPro" id="IPR044920">
    <property type="entry name" value="MnmG_C_subdom_sf"/>
</dbReference>
<keyword evidence="8" id="KW-1185">Reference proteome</keyword>
<evidence type="ECO:0000256" key="3">
    <source>
        <dbReference type="ARBA" id="ARBA00022630"/>
    </source>
</evidence>
<evidence type="ECO:0000313" key="8">
    <source>
        <dbReference type="Proteomes" id="UP000019335"/>
    </source>
</evidence>
<evidence type="ECO:0000256" key="2">
    <source>
        <dbReference type="ARBA" id="ARBA00007653"/>
    </source>
</evidence>
<dbReference type="SUPFAM" id="SSF51905">
    <property type="entry name" value="FAD/NAD(P)-binding domain"/>
    <property type="match status" value="1"/>
</dbReference>
<dbReference type="Gene3D" id="1.10.150.570">
    <property type="entry name" value="GidA associated domain, C-terminal subdomain"/>
    <property type="match status" value="1"/>
</dbReference>
<dbReference type="GO" id="GO:0030488">
    <property type="term" value="P:tRNA methylation"/>
    <property type="evidence" value="ECO:0007669"/>
    <property type="project" value="TreeGrafter"/>
</dbReference>
<dbReference type="InterPro" id="IPR004416">
    <property type="entry name" value="MnmG"/>
</dbReference>
<dbReference type="GO" id="GO:0005737">
    <property type="term" value="C:cytoplasm"/>
    <property type="evidence" value="ECO:0007669"/>
    <property type="project" value="UniProtKB-ARBA"/>
</dbReference>
<dbReference type="PANTHER" id="PTHR11806">
    <property type="entry name" value="GLUCOSE INHIBITED DIVISION PROTEIN A"/>
    <property type="match status" value="1"/>
</dbReference>
<feature type="signal peptide" evidence="5">
    <location>
        <begin position="1"/>
        <end position="23"/>
    </location>
</feature>
<keyword evidence="4" id="KW-0274">FAD</keyword>
<comment type="similarity">
    <text evidence="2">Belongs to the MnmG family.</text>
</comment>
<dbReference type="AlphaFoldDB" id="W7T6E4"/>
<organism evidence="7 8">
    <name type="scientific">Nannochloropsis gaditana</name>
    <dbReference type="NCBI Taxonomy" id="72520"/>
    <lineage>
        <taxon>Eukaryota</taxon>
        <taxon>Sar</taxon>
        <taxon>Stramenopiles</taxon>
        <taxon>Ochrophyta</taxon>
        <taxon>Eustigmatophyceae</taxon>
        <taxon>Eustigmatales</taxon>
        <taxon>Monodopsidaceae</taxon>
        <taxon>Nannochloropsis</taxon>
    </lineage>
</organism>
<evidence type="ECO:0000313" key="7">
    <source>
        <dbReference type="EMBL" id="EWM22590.1"/>
    </source>
</evidence>
<evidence type="ECO:0000256" key="1">
    <source>
        <dbReference type="ARBA" id="ARBA00001974"/>
    </source>
</evidence>
<dbReference type="OrthoDB" id="3329at2759"/>
<dbReference type="PANTHER" id="PTHR11806:SF0">
    <property type="entry name" value="PROTEIN MTO1 HOMOLOG, MITOCHONDRIAL"/>
    <property type="match status" value="1"/>
</dbReference>
<dbReference type="GO" id="GO:0050660">
    <property type="term" value="F:flavin adenine dinucleotide binding"/>
    <property type="evidence" value="ECO:0007669"/>
    <property type="project" value="InterPro"/>
</dbReference>
<feature type="domain" description="tRNA uridine 5-carboxymethylaminomethyl modification enzyme C-terminal subdomain" evidence="6">
    <location>
        <begin position="672"/>
        <end position="745"/>
    </location>
</feature>
<dbReference type="HAMAP" id="MF_00129">
    <property type="entry name" value="MnmG_GidA"/>
    <property type="match status" value="1"/>
</dbReference>
<dbReference type="Pfam" id="PF01134">
    <property type="entry name" value="GIDA"/>
    <property type="match status" value="1"/>
</dbReference>
<evidence type="ECO:0000256" key="5">
    <source>
        <dbReference type="SAM" id="SignalP"/>
    </source>
</evidence>
<comment type="cofactor">
    <cofactor evidence="1">
        <name>FAD</name>
        <dbReference type="ChEBI" id="CHEBI:57692"/>
    </cofactor>
</comment>
<dbReference type="InterPro" id="IPR036188">
    <property type="entry name" value="FAD/NAD-bd_sf"/>
</dbReference>
<comment type="caution">
    <text evidence="7">The sequence shown here is derived from an EMBL/GenBank/DDBJ whole genome shotgun (WGS) entry which is preliminary data.</text>
</comment>
<sequence length="805" mass="87782">MARWSIFWGNFALCIMVASPTLAFRLPPVPTTMQRLFLSRPSSSLPLRRMKNAICSARAGIGHTRGATHKPAYTCMSSSTSSTPPRSTSYDVIIVGGGHAGCEAAAASARTGAKTVLVTQKLETVGEMSCNPSVGGIGKGHLVREIDALDGIMGRMIDQAGIHFKILNSRKGPAVRGPRAQADRDRYRTAMRQELAATPNLTLFEGSVEDLVLDEAVGGSGAGGVGGKQMNVRGITTAAGETLSASRVVITTGTFLKGKCYLGKQTYAAGRHLRNSQELEAPSIGLSVTLEEKLRLPLGRLKTGTPPRLDGRTIDWSALEEQASDDPPRAFSYLNAERGVALADRLIKCHKTYTTPDTHALVMANAHLLPDYDGDNGRGVGPRYCPSLFKKVERFPDRGSHIVWLEPEGLDTDVVYPNGLSGPYPVEVQEKILHSIPGLEEVGIVVPGYDVEYDYVDPRALSHTLEVKSVEGLYLAGQICGTTGYEEAAAQGLIAGGNAGLAALGREGVVIGRDEGYIGVLVDDLVTKGTNEPYRMFTSRAEYRLSLRADNADLRLTEKGYGAGLVGTDRLAALREREETVKHALTQLETFVLPVRTWMQLEGLKGLEMSVRDGAPKAAAEVLSLKDITLPAMETVMAQVAPGLPVDEERGERPVRIVPTPEACQDTVEAVCKYRAYLERQEKEMEAWRRNSALRIPMDILYNRENFPSLSAEEIQKLAAHRPSTFHAASQISGITPHSLVYLFNYVTKRSKNERAQKGRRVRVRRDEDRSAEILTHHWQDVEDQATETEVLAMEAKRSLGTRDA</sequence>
<dbReference type="SMART" id="SM01228">
    <property type="entry name" value="GIDA_assoc_3"/>
    <property type="match status" value="1"/>
</dbReference>
<dbReference type="InterPro" id="IPR002218">
    <property type="entry name" value="MnmG-rel"/>
</dbReference>
<protein>
    <submittedName>
        <fullName evidence="7">Glucose-inhibited division protein a</fullName>
    </submittedName>
</protein>
<dbReference type="NCBIfam" id="TIGR00136">
    <property type="entry name" value="mnmG_gidA"/>
    <property type="match status" value="1"/>
</dbReference>